<reference evidence="2 3" key="1">
    <citation type="submission" date="2015-08" db="EMBL/GenBank/DDBJ databases">
        <authorList>
            <person name="Babu N.S."/>
            <person name="Beckwith C.J."/>
            <person name="Beseler K.G."/>
            <person name="Brison A."/>
            <person name="Carone J.V."/>
            <person name="Caskin T.P."/>
            <person name="Diamond M."/>
            <person name="Durham M.E."/>
            <person name="Foxe J.M."/>
            <person name="Go M."/>
            <person name="Henderson B.A."/>
            <person name="Jones I.B."/>
            <person name="McGettigan J.A."/>
            <person name="Micheletti S.J."/>
            <person name="Nasrallah M.E."/>
            <person name="Ortiz D."/>
            <person name="Piller C.R."/>
            <person name="Privatt S.R."/>
            <person name="Schneider S.L."/>
            <person name="Sharp S."/>
            <person name="Smith T.C."/>
            <person name="Stanton J.D."/>
            <person name="Ullery H.E."/>
            <person name="Wilson R.J."/>
            <person name="Serrano M.G."/>
            <person name="Buck G."/>
            <person name="Lee V."/>
            <person name="Wang Y."/>
            <person name="Carvalho R."/>
            <person name="Voegtly L."/>
            <person name="Shi R."/>
            <person name="Duckworth R."/>
            <person name="Johnson A."/>
            <person name="Loviza R."/>
            <person name="Walstead R."/>
            <person name="Shah Z."/>
            <person name="Kiflezghi M."/>
            <person name="Wade K."/>
            <person name="Ball S.L."/>
            <person name="Bradley K.W."/>
            <person name="Asai D.J."/>
            <person name="Bowman C.A."/>
            <person name="Russell D.A."/>
            <person name="Pope W.H."/>
            <person name="Jacobs-Sera D."/>
            <person name="Hendrix R.W."/>
            <person name="Hatfull G.F."/>
        </authorList>
    </citation>
    <scope>NUCLEOTIDE SEQUENCE [LARGE SCALE GENOMIC DNA]</scope>
    <source>
        <strain evidence="2 3">DSM 27648</strain>
    </source>
</reference>
<proteinExistence type="predicted"/>
<protein>
    <submittedName>
        <fullName evidence="2">Uncharacterized protein</fullName>
    </submittedName>
</protein>
<keyword evidence="3" id="KW-1185">Reference proteome</keyword>
<evidence type="ECO:0000256" key="1">
    <source>
        <dbReference type="SAM" id="MobiDB-lite"/>
    </source>
</evidence>
<dbReference type="KEGG" id="llu:AKJ09_08816"/>
<accession>A0A0K1Q8U1</accession>
<evidence type="ECO:0000313" key="3">
    <source>
        <dbReference type="Proteomes" id="UP000064967"/>
    </source>
</evidence>
<name>A0A0K1Q8U1_9BACT</name>
<dbReference type="Proteomes" id="UP000064967">
    <property type="component" value="Chromosome"/>
</dbReference>
<feature type="region of interest" description="Disordered" evidence="1">
    <location>
        <begin position="33"/>
        <end position="53"/>
    </location>
</feature>
<gene>
    <name evidence="2" type="ORF">AKJ09_08816</name>
</gene>
<sequence length="105" mass="11994">MRAFCTRMTTLDDGAMELRLRQCLDERIAKHVRGASKRNPSPSTPTGSWEMVSAGRGLEPIATEVARREDAARTNPRGYRAKSERTRRTQYNFPQRRRSLAMCPP</sequence>
<dbReference type="EMBL" id="CP012333">
    <property type="protein sequence ID" value="AKV02153.1"/>
    <property type="molecule type" value="Genomic_DNA"/>
</dbReference>
<feature type="compositionally biased region" description="Polar residues" evidence="1">
    <location>
        <begin position="38"/>
        <end position="47"/>
    </location>
</feature>
<evidence type="ECO:0000313" key="2">
    <source>
        <dbReference type="EMBL" id="AKV02153.1"/>
    </source>
</evidence>
<organism evidence="2 3">
    <name type="scientific">Labilithrix luteola</name>
    <dbReference type="NCBI Taxonomy" id="1391654"/>
    <lineage>
        <taxon>Bacteria</taxon>
        <taxon>Pseudomonadati</taxon>
        <taxon>Myxococcota</taxon>
        <taxon>Polyangia</taxon>
        <taxon>Polyangiales</taxon>
        <taxon>Labilitrichaceae</taxon>
        <taxon>Labilithrix</taxon>
    </lineage>
</organism>
<dbReference type="AlphaFoldDB" id="A0A0K1Q8U1"/>
<feature type="region of interest" description="Disordered" evidence="1">
    <location>
        <begin position="68"/>
        <end position="105"/>
    </location>
</feature>